<reference evidence="8" key="1">
    <citation type="submission" date="2020-05" db="EMBL/GenBank/DDBJ databases">
        <authorList>
            <person name="Chiriac C."/>
            <person name="Salcher M."/>
            <person name="Ghai R."/>
            <person name="Kavagutti S V."/>
        </authorList>
    </citation>
    <scope>NUCLEOTIDE SEQUENCE</scope>
</reference>
<dbReference type="InterPro" id="IPR036890">
    <property type="entry name" value="HATPase_C_sf"/>
</dbReference>
<dbReference type="EC" id="2.7.13.3" evidence="2"/>
<evidence type="ECO:0000259" key="7">
    <source>
        <dbReference type="PROSITE" id="PS50109"/>
    </source>
</evidence>
<dbReference type="Gene3D" id="3.30.565.10">
    <property type="entry name" value="Histidine kinase-like ATPase, C-terminal domain"/>
    <property type="match status" value="1"/>
</dbReference>
<proteinExistence type="predicted"/>
<evidence type="ECO:0000256" key="3">
    <source>
        <dbReference type="ARBA" id="ARBA00022679"/>
    </source>
</evidence>
<keyword evidence="6" id="KW-0067">ATP-binding</keyword>
<accession>A0A6J6YLX9</accession>
<dbReference type="GO" id="GO:0005524">
    <property type="term" value="F:ATP binding"/>
    <property type="evidence" value="ECO:0007669"/>
    <property type="project" value="UniProtKB-KW"/>
</dbReference>
<dbReference type="PANTHER" id="PTHR44936:SF10">
    <property type="entry name" value="SENSOR PROTEIN RSTB"/>
    <property type="match status" value="1"/>
</dbReference>
<dbReference type="Pfam" id="PF02518">
    <property type="entry name" value="HATPase_c"/>
    <property type="match status" value="1"/>
</dbReference>
<dbReference type="SUPFAM" id="SSF55874">
    <property type="entry name" value="ATPase domain of HSP90 chaperone/DNA topoisomerase II/histidine kinase"/>
    <property type="match status" value="1"/>
</dbReference>
<organism evidence="8">
    <name type="scientific">freshwater metagenome</name>
    <dbReference type="NCBI Taxonomy" id="449393"/>
    <lineage>
        <taxon>unclassified sequences</taxon>
        <taxon>metagenomes</taxon>
        <taxon>ecological metagenomes</taxon>
    </lineage>
</organism>
<dbReference type="CDD" id="cd00075">
    <property type="entry name" value="HATPase"/>
    <property type="match status" value="1"/>
</dbReference>
<dbReference type="InterPro" id="IPR005467">
    <property type="entry name" value="His_kinase_dom"/>
</dbReference>
<evidence type="ECO:0000256" key="1">
    <source>
        <dbReference type="ARBA" id="ARBA00000085"/>
    </source>
</evidence>
<dbReference type="PROSITE" id="PS50109">
    <property type="entry name" value="HIS_KIN"/>
    <property type="match status" value="1"/>
</dbReference>
<keyword evidence="3" id="KW-0808">Transferase</keyword>
<dbReference type="SMART" id="SM00387">
    <property type="entry name" value="HATPase_c"/>
    <property type="match status" value="1"/>
</dbReference>
<dbReference type="InterPro" id="IPR004358">
    <property type="entry name" value="Sig_transdc_His_kin-like_C"/>
</dbReference>
<dbReference type="GO" id="GO:0004673">
    <property type="term" value="F:protein histidine kinase activity"/>
    <property type="evidence" value="ECO:0007669"/>
    <property type="project" value="UniProtKB-EC"/>
</dbReference>
<dbReference type="EMBL" id="CAFAAV010000029">
    <property type="protein sequence ID" value="CAB4808358.1"/>
    <property type="molecule type" value="Genomic_DNA"/>
</dbReference>
<dbReference type="AlphaFoldDB" id="A0A6J6YLX9"/>
<evidence type="ECO:0000313" key="8">
    <source>
        <dbReference type="EMBL" id="CAB4808358.1"/>
    </source>
</evidence>
<name>A0A6J6YLX9_9ZZZZ</name>
<feature type="domain" description="Histidine kinase" evidence="7">
    <location>
        <begin position="40"/>
        <end position="151"/>
    </location>
</feature>
<dbReference type="InterPro" id="IPR050980">
    <property type="entry name" value="2C_sensor_his_kinase"/>
</dbReference>
<keyword evidence="4" id="KW-0547">Nucleotide-binding</keyword>
<sequence>MESSERALAPEPVELHELIGDELARYADPRIAADLAPAHLLADRRLMVRLVRNLVDNAVRHSVSVITVTLTSTASGIRLRVWNDGPAIQPSDRERVFAAFTRLDEARTRDDGGAGLGLSIARRVCEVHGGTLTVDECTVGAAFVATFPISPSGTGVPPAAA</sequence>
<dbReference type="PRINTS" id="PR00344">
    <property type="entry name" value="BCTRLSENSOR"/>
</dbReference>
<keyword evidence="5" id="KW-0418">Kinase</keyword>
<evidence type="ECO:0000256" key="4">
    <source>
        <dbReference type="ARBA" id="ARBA00022741"/>
    </source>
</evidence>
<evidence type="ECO:0000256" key="5">
    <source>
        <dbReference type="ARBA" id="ARBA00022777"/>
    </source>
</evidence>
<evidence type="ECO:0000256" key="2">
    <source>
        <dbReference type="ARBA" id="ARBA00012438"/>
    </source>
</evidence>
<evidence type="ECO:0000256" key="6">
    <source>
        <dbReference type="ARBA" id="ARBA00022840"/>
    </source>
</evidence>
<dbReference type="PANTHER" id="PTHR44936">
    <property type="entry name" value="SENSOR PROTEIN CREC"/>
    <property type="match status" value="1"/>
</dbReference>
<protein>
    <recommendedName>
        <fullName evidence="2">histidine kinase</fullName>
        <ecNumber evidence="2">2.7.13.3</ecNumber>
    </recommendedName>
</protein>
<comment type="catalytic activity">
    <reaction evidence="1">
        <text>ATP + protein L-histidine = ADP + protein N-phospho-L-histidine.</text>
        <dbReference type="EC" id="2.7.13.3"/>
    </reaction>
</comment>
<gene>
    <name evidence="8" type="ORF">UFOPK3099_00563</name>
</gene>
<dbReference type="InterPro" id="IPR003594">
    <property type="entry name" value="HATPase_dom"/>
</dbReference>